<feature type="region of interest" description="Disordered" evidence="12">
    <location>
        <begin position="188"/>
        <end position="228"/>
    </location>
</feature>
<dbReference type="OMA" id="SAYKRHA"/>
<evidence type="ECO:0000256" key="1">
    <source>
        <dbReference type="ARBA" id="ARBA00010507"/>
    </source>
</evidence>
<dbReference type="EC" id="2.7.11.1" evidence="2"/>
<feature type="binding site" evidence="11">
    <location>
        <position position="341"/>
    </location>
    <ligand>
        <name>ATP</name>
        <dbReference type="ChEBI" id="CHEBI:30616"/>
    </ligand>
</feature>
<dbReference type="FunFam" id="3.30.200.20:FF:000024">
    <property type="entry name" value="B-Raf proto-oncogene serine/threonine-protein kinase"/>
    <property type="match status" value="1"/>
</dbReference>
<keyword evidence="10 11" id="KW-0067">ATP-binding</keyword>
<evidence type="ECO:0000256" key="9">
    <source>
        <dbReference type="ARBA" id="ARBA00022833"/>
    </source>
</evidence>
<keyword evidence="7 11" id="KW-0547">Nucleotide-binding</keyword>
<dbReference type="PROSITE" id="PS50011">
    <property type="entry name" value="PROTEIN_KINASE_DOM"/>
    <property type="match status" value="1"/>
</dbReference>
<proteinExistence type="inferred from homology"/>
<keyword evidence="9" id="KW-0862">Zinc</keyword>
<evidence type="ECO:0000256" key="3">
    <source>
        <dbReference type="ARBA" id="ARBA00022527"/>
    </source>
</evidence>
<keyword evidence="6" id="KW-0479">Metal-binding</keyword>
<evidence type="ECO:0000259" key="14">
    <source>
        <dbReference type="PROSITE" id="PS50081"/>
    </source>
</evidence>
<accession>A0A8C4QFJ5</accession>
<dbReference type="GO" id="GO:0005524">
    <property type="term" value="F:ATP binding"/>
    <property type="evidence" value="ECO:0007669"/>
    <property type="project" value="UniProtKB-UniRule"/>
</dbReference>
<dbReference type="FunFam" id="3.30.60.20:FF:000004">
    <property type="entry name" value="B-Raf proto-oncogene serine/threonine-protein kinase"/>
    <property type="match status" value="1"/>
</dbReference>
<feature type="domain" description="RBD" evidence="15">
    <location>
        <begin position="27"/>
        <end position="99"/>
    </location>
</feature>
<protein>
    <recommendedName>
        <fullName evidence="2">non-specific serine/threonine protein kinase</fullName>
        <ecNumber evidence="2">2.7.11.1</ecNumber>
    </recommendedName>
</protein>
<dbReference type="AlphaFoldDB" id="A0A8C4QFJ5"/>
<dbReference type="Gene3D" id="3.30.200.20">
    <property type="entry name" value="Phosphorylase Kinase, domain 1"/>
    <property type="match status" value="1"/>
</dbReference>
<dbReference type="SMART" id="SM00109">
    <property type="entry name" value="C1"/>
    <property type="match status" value="1"/>
</dbReference>
<dbReference type="CDD" id="cd14062">
    <property type="entry name" value="STKc_Raf"/>
    <property type="match status" value="1"/>
</dbReference>
<dbReference type="PROSITE" id="PS50081">
    <property type="entry name" value="ZF_DAG_PE_2"/>
    <property type="match status" value="1"/>
</dbReference>
<dbReference type="InterPro" id="IPR000719">
    <property type="entry name" value="Prot_kinase_dom"/>
</dbReference>
<comment type="similarity">
    <text evidence="1">Belongs to the protein kinase superfamily. TKL Ser/Thr protein kinase family. RAF subfamily.</text>
</comment>
<evidence type="ECO:0000256" key="7">
    <source>
        <dbReference type="ARBA" id="ARBA00022741"/>
    </source>
</evidence>
<feature type="domain" description="Protein kinase" evidence="13">
    <location>
        <begin position="315"/>
        <end position="573"/>
    </location>
</feature>
<dbReference type="Ensembl" id="ENSEBUT00000015291.1">
    <property type="protein sequence ID" value="ENSEBUP00000014715.1"/>
    <property type="gene ID" value="ENSEBUG00000009274.1"/>
</dbReference>
<feature type="region of interest" description="Disordered" evidence="12">
    <location>
        <begin position="256"/>
        <end position="298"/>
    </location>
</feature>
<keyword evidence="8" id="KW-0418">Kinase</keyword>
<dbReference type="CDD" id="cd20870">
    <property type="entry name" value="C1_A_C-Raf"/>
    <property type="match status" value="1"/>
</dbReference>
<dbReference type="InterPro" id="IPR003116">
    <property type="entry name" value="RBD_dom"/>
</dbReference>
<dbReference type="Gene3D" id="3.30.60.20">
    <property type="match status" value="1"/>
</dbReference>
<evidence type="ECO:0000256" key="12">
    <source>
        <dbReference type="SAM" id="MobiDB-lite"/>
    </source>
</evidence>
<evidence type="ECO:0000256" key="2">
    <source>
        <dbReference type="ARBA" id="ARBA00012513"/>
    </source>
</evidence>
<dbReference type="SUPFAM" id="SSF57889">
    <property type="entry name" value="Cysteine-rich domain"/>
    <property type="match status" value="1"/>
</dbReference>
<dbReference type="GeneTree" id="ENSGT00940000159633"/>
<evidence type="ECO:0000256" key="4">
    <source>
        <dbReference type="ARBA" id="ARBA00022553"/>
    </source>
</evidence>
<evidence type="ECO:0000313" key="17">
    <source>
        <dbReference type="Proteomes" id="UP000694388"/>
    </source>
</evidence>
<dbReference type="InterPro" id="IPR051681">
    <property type="entry name" value="Ser/Thr_Kinases-Pseudokinases"/>
</dbReference>
<evidence type="ECO:0000313" key="16">
    <source>
        <dbReference type="Ensembl" id="ENSEBUP00000014715.1"/>
    </source>
</evidence>
<dbReference type="PROSITE" id="PS00107">
    <property type="entry name" value="PROTEIN_KINASE_ATP"/>
    <property type="match status" value="1"/>
</dbReference>
<dbReference type="Pfam" id="PF00130">
    <property type="entry name" value="C1_1"/>
    <property type="match status" value="1"/>
</dbReference>
<dbReference type="InterPro" id="IPR002219">
    <property type="entry name" value="PKC_DAG/PE"/>
</dbReference>
<feature type="region of interest" description="Disordered" evidence="12">
    <location>
        <begin position="1"/>
        <end position="31"/>
    </location>
</feature>
<dbReference type="InterPro" id="IPR011009">
    <property type="entry name" value="Kinase-like_dom_sf"/>
</dbReference>
<dbReference type="InterPro" id="IPR029071">
    <property type="entry name" value="Ubiquitin-like_domsf"/>
</dbReference>
<reference evidence="16" key="2">
    <citation type="submission" date="2025-09" db="UniProtKB">
        <authorList>
            <consortium name="Ensembl"/>
        </authorList>
    </citation>
    <scope>IDENTIFICATION</scope>
</reference>
<name>A0A8C4QFJ5_EPTBU</name>
<dbReference type="InterPro" id="IPR008271">
    <property type="entry name" value="Ser/Thr_kinase_AS"/>
</dbReference>
<dbReference type="FunFam" id="3.10.20.90:FF:000015">
    <property type="entry name" value="B-Raf proto-oncogene serine/threonine-protein kinase"/>
    <property type="match status" value="1"/>
</dbReference>
<evidence type="ECO:0000256" key="8">
    <source>
        <dbReference type="ARBA" id="ARBA00022777"/>
    </source>
</evidence>
<evidence type="ECO:0000256" key="5">
    <source>
        <dbReference type="ARBA" id="ARBA00022679"/>
    </source>
</evidence>
<keyword evidence="17" id="KW-1185">Reference proteome</keyword>
<dbReference type="Proteomes" id="UP000694388">
    <property type="component" value="Unplaced"/>
</dbReference>
<dbReference type="SUPFAM" id="SSF56112">
    <property type="entry name" value="Protein kinase-like (PK-like)"/>
    <property type="match status" value="1"/>
</dbReference>
<dbReference type="GO" id="GO:0004709">
    <property type="term" value="F:MAP kinase kinase kinase activity"/>
    <property type="evidence" value="ECO:0007669"/>
    <property type="project" value="TreeGrafter"/>
</dbReference>
<evidence type="ECO:0000259" key="13">
    <source>
        <dbReference type="PROSITE" id="PS50011"/>
    </source>
</evidence>
<dbReference type="PANTHER" id="PTHR44329">
    <property type="entry name" value="SERINE/THREONINE-PROTEIN KINASE TNNI3K-RELATED"/>
    <property type="match status" value="1"/>
</dbReference>
<dbReference type="Gene3D" id="3.10.20.90">
    <property type="entry name" value="Phosphatidylinositol 3-kinase Catalytic Subunit, Chain A, domain 1"/>
    <property type="match status" value="1"/>
</dbReference>
<dbReference type="InterPro" id="IPR020454">
    <property type="entry name" value="DAG/PE-bd"/>
</dbReference>
<keyword evidence="4" id="KW-0597">Phosphoprotein</keyword>
<dbReference type="SMART" id="SM00455">
    <property type="entry name" value="RBD"/>
    <property type="match status" value="1"/>
</dbReference>
<dbReference type="Pfam" id="PF02196">
    <property type="entry name" value="RBD"/>
    <property type="match status" value="1"/>
</dbReference>
<organism evidence="16 17">
    <name type="scientific">Eptatretus burgeri</name>
    <name type="common">Inshore hagfish</name>
    <dbReference type="NCBI Taxonomy" id="7764"/>
    <lineage>
        <taxon>Eukaryota</taxon>
        <taxon>Metazoa</taxon>
        <taxon>Chordata</taxon>
        <taxon>Craniata</taxon>
        <taxon>Vertebrata</taxon>
        <taxon>Cyclostomata</taxon>
        <taxon>Myxini</taxon>
        <taxon>Myxiniformes</taxon>
        <taxon>Myxinidae</taxon>
        <taxon>Eptatretinae</taxon>
        <taxon>Eptatretus</taxon>
    </lineage>
</organism>
<keyword evidence="3" id="KW-0723">Serine/threonine-protein kinase</keyword>
<dbReference type="PANTHER" id="PTHR44329:SF262">
    <property type="entry name" value="RAF HOMOLOG SERINE_THREONINE-PROTEIN KINASE RAF"/>
    <property type="match status" value="1"/>
</dbReference>
<sequence length="629" mass="69894">MMMSLEVTDGGSPPDLSPRGRPSSPNTTVRVSLPNKQRTVLTVQAGVTLLECLTKALSKRGLVPGCCLVYAVTNGQKSLVGWDSDLGSLQAEELRVELLDDITLTTHNFVRKTYYRLAFCDICMKFLFQGFRCQTCGCKFHQRCSTDVPMVCVNMHRMRLYEIAPGGFPQDLPVVSQRQNISSMPQSAFLPQSAKPGDSQTSTFSFPPVKGENGQLTSRDRSSSTPNIAGIITGPVPHSELQKLLQNQMELPPPILVEPGLSDDTPDFGQSRPAGRLHRSPAIKERKPSSSTDPARIFPRGRDSCYHWEIREDEVGLMERIGSGSFGTVYRGKWHGDVAVKILKVSDPTPQQLQAFKNEVAVLRKTRHMNVLLFMGYITRPHLAIVTQWCEGSSLYRHLHVLETAYQLLELIDIARQIAQGMDYLHAKNIIHRDLKSHNIFLHEGLTVKIGDFGLATVKAHWGEQASHCSGSILWMAPEVIRMRQSDPYSYQSDVYAYGIVLFELLARHLPYSHVGNRDQILFMVGSGILTPDLDKVSPNCPKTMRRLMVDCLKRNREERPLFPQILAIIEVLVSSLPKIRRSLSEPSLHRAGLDSPGPRIAGGGGFGLMVGREVSAANCILGTMNSCI</sequence>
<dbReference type="PROSITE" id="PS00108">
    <property type="entry name" value="PROTEIN_KINASE_ST"/>
    <property type="match status" value="1"/>
</dbReference>
<dbReference type="PROSITE" id="PS50898">
    <property type="entry name" value="RBD"/>
    <property type="match status" value="1"/>
</dbReference>
<dbReference type="Gene3D" id="1.10.510.10">
    <property type="entry name" value="Transferase(Phosphotransferase) domain 1"/>
    <property type="match status" value="1"/>
</dbReference>
<evidence type="ECO:0000256" key="6">
    <source>
        <dbReference type="ARBA" id="ARBA00022723"/>
    </source>
</evidence>
<dbReference type="InterPro" id="IPR046349">
    <property type="entry name" value="C1-like_sf"/>
</dbReference>
<feature type="domain" description="Phorbol-ester/DAG-type" evidence="14">
    <location>
        <begin position="106"/>
        <end position="152"/>
    </location>
</feature>
<evidence type="ECO:0000259" key="15">
    <source>
        <dbReference type="PROSITE" id="PS50898"/>
    </source>
</evidence>
<dbReference type="Pfam" id="PF07714">
    <property type="entry name" value="PK_Tyr_Ser-Thr"/>
    <property type="match status" value="1"/>
</dbReference>
<dbReference type="GO" id="GO:0005739">
    <property type="term" value="C:mitochondrion"/>
    <property type="evidence" value="ECO:0007669"/>
    <property type="project" value="TreeGrafter"/>
</dbReference>
<dbReference type="SMART" id="SM00220">
    <property type="entry name" value="S_TKc"/>
    <property type="match status" value="1"/>
</dbReference>
<dbReference type="PRINTS" id="PR00008">
    <property type="entry name" value="DAGPEDOMAIN"/>
</dbReference>
<dbReference type="GO" id="GO:0005829">
    <property type="term" value="C:cytosol"/>
    <property type="evidence" value="ECO:0007669"/>
    <property type="project" value="TreeGrafter"/>
</dbReference>
<reference evidence="16" key="1">
    <citation type="submission" date="2025-08" db="UniProtKB">
        <authorList>
            <consortium name="Ensembl"/>
        </authorList>
    </citation>
    <scope>IDENTIFICATION</scope>
</reference>
<keyword evidence="5" id="KW-0808">Transferase</keyword>
<dbReference type="PROSITE" id="PS00479">
    <property type="entry name" value="ZF_DAG_PE_1"/>
    <property type="match status" value="1"/>
</dbReference>
<dbReference type="InterPro" id="IPR017441">
    <property type="entry name" value="Protein_kinase_ATP_BS"/>
</dbReference>
<dbReference type="GO" id="GO:0046872">
    <property type="term" value="F:metal ion binding"/>
    <property type="evidence" value="ECO:0007669"/>
    <property type="project" value="UniProtKB-KW"/>
</dbReference>
<evidence type="ECO:0000256" key="11">
    <source>
        <dbReference type="PROSITE-ProRule" id="PRU10141"/>
    </source>
</evidence>
<dbReference type="CDD" id="cd01816">
    <property type="entry name" value="RBD_RAF"/>
    <property type="match status" value="1"/>
</dbReference>
<dbReference type="InterPro" id="IPR001245">
    <property type="entry name" value="Ser-Thr/Tyr_kinase_cat_dom"/>
</dbReference>
<evidence type="ECO:0000256" key="10">
    <source>
        <dbReference type="ARBA" id="ARBA00022840"/>
    </source>
</evidence>
<dbReference type="SUPFAM" id="SSF54236">
    <property type="entry name" value="Ubiquitin-like"/>
    <property type="match status" value="1"/>
</dbReference>